<keyword evidence="9" id="KW-0325">Glycoprotein</keyword>
<evidence type="ECO:0000256" key="10">
    <source>
        <dbReference type="SAM" id="MobiDB-lite"/>
    </source>
</evidence>
<dbReference type="InterPro" id="IPR032675">
    <property type="entry name" value="LRR_dom_sf"/>
</dbReference>
<evidence type="ECO:0000256" key="1">
    <source>
        <dbReference type="ARBA" id="ARBA00004167"/>
    </source>
</evidence>
<evidence type="ECO:0000256" key="8">
    <source>
        <dbReference type="ARBA" id="ARBA00023170"/>
    </source>
</evidence>
<evidence type="ECO:0000256" key="9">
    <source>
        <dbReference type="ARBA" id="ARBA00023180"/>
    </source>
</evidence>
<evidence type="ECO:0000256" key="2">
    <source>
        <dbReference type="ARBA" id="ARBA00022614"/>
    </source>
</evidence>
<evidence type="ECO:0000256" key="4">
    <source>
        <dbReference type="ARBA" id="ARBA00022729"/>
    </source>
</evidence>
<dbReference type="Proteomes" id="UP001231189">
    <property type="component" value="Unassembled WGS sequence"/>
</dbReference>
<evidence type="ECO:0000313" key="13">
    <source>
        <dbReference type="EMBL" id="KAK1644854.1"/>
    </source>
</evidence>
<comment type="caution">
    <text evidence="13">The sequence shown here is derived from an EMBL/GenBank/DDBJ whole genome shotgun (WGS) entry which is preliminary data.</text>
</comment>
<evidence type="ECO:0000259" key="12">
    <source>
        <dbReference type="Pfam" id="PF08263"/>
    </source>
</evidence>
<keyword evidence="2" id="KW-0433">Leucine-rich repeat</keyword>
<dbReference type="GO" id="GO:0016020">
    <property type="term" value="C:membrane"/>
    <property type="evidence" value="ECO:0007669"/>
    <property type="project" value="UniProtKB-SubCell"/>
</dbReference>
<feature type="chain" id="PRO_5042148014" description="Leucine-rich repeat-containing N-terminal plant-type domain-containing protein" evidence="11">
    <location>
        <begin position="21"/>
        <end position="441"/>
    </location>
</feature>
<feature type="region of interest" description="Disordered" evidence="10">
    <location>
        <begin position="372"/>
        <end position="394"/>
    </location>
</feature>
<dbReference type="EMBL" id="JAUUTY010000004">
    <property type="protein sequence ID" value="KAK1644854.1"/>
    <property type="molecule type" value="Genomic_DNA"/>
</dbReference>
<dbReference type="Pfam" id="PF08263">
    <property type="entry name" value="LRRNT_2"/>
    <property type="match status" value="1"/>
</dbReference>
<dbReference type="AlphaFoldDB" id="A0AAD8W8C4"/>
<dbReference type="InterPro" id="IPR052422">
    <property type="entry name" value="Auxin_Ser/Thr_Kinase"/>
</dbReference>
<organism evidence="13 14">
    <name type="scientific">Lolium multiflorum</name>
    <name type="common">Italian ryegrass</name>
    <name type="synonym">Lolium perenne subsp. multiflorum</name>
    <dbReference type="NCBI Taxonomy" id="4521"/>
    <lineage>
        <taxon>Eukaryota</taxon>
        <taxon>Viridiplantae</taxon>
        <taxon>Streptophyta</taxon>
        <taxon>Embryophyta</taxon>
        <taxon>Tracheophyta</taxon>
        <taxon>Spermatophyta</taxon>
        <taxon>Magnoliopsida</taxon>
        <taxon>Liliopsida</taxon>
        <taxon>Poales</taxon>
        <taxon>Poaceae</taxon>
        <taxon>BOP clade</taxon>
        <taxon>Pooideae</taxon>
        <taxon>Poodae</taxon>
        <taxon>Poeae</taxon>
        <taxon>Poeae Chloroplast Group 2 (Poeae type)</taxon>
        <taxon>Loliodinae</taxon>
        <taxon>Loliinae</taxon>
        <taxon>Lolium</taxon>
    </lineage>
</organism>
<dbReference type="PANTHER" id="PTHR47986:SF32">
    <property type="entry name" value="LEUCINE-RICH REPEAT-CONTAINING N-TERMINAL PLANT-TYPE DOMAIN-CONTAINING PROTEIN"/>
    <property type="match status" value="1"/>
</dbReference>
<protein>
    <recommendedName>
        <fullName evidence="12">Leucine-rich repeat-containing N-terminal plant-type domain-containing protein</fullName>
    </recommendedName>
</protein>
<dbReference type="Gene3D" id="3.80.10.10">
    <property type="entry name" value="Ribonuclease Inhibitor"/>
    <property type="match status" value="1"/>
</dbReference>
<dbReference type="SUPFAM" id="SSF52058">
    <property type="entry name" value="L domain-like"/>
    <property type="match status" value="1"/>
</dbReference>
<gene>
    <name evidence="13" type="ORF">QYE76_062659</name>
</gene>
<feature type="signal peptide" evidence="11">
    <location>
        <begin position="1"/>
        <end position="20"/>
    </location>
</feature>
<keyword evidence="6" id="KW-1133">Transmembrane helix</keyword>
<keyword evidence="5" id="KW-0677">Repeat</keyword>
<evidence type="ECO:0000256" key="11">
    <source>
        <dbReference type="SAM" id="SignalP"/>
    </source>
</evidence>
<feature type="domain" description="Leucine-rich repeat-containing N-terminal plant-type" evidence="12">
    <location>
        <begin position="46"/>
        <end position="64"/>
    </location>
</feature>
<keyword evidence="8" id="KW-0675">Receptor</keyword>
<dbReference type="InterPro" id="IPR013210">
    <property type="entry name" value="LRR_N_plant-typ"/>
</dbReference>
<evidence type="ECO:0000256" key="5">
    <source>
        <dbReference type="ARBA" id="ARBA00022737"/>
    </source>
</evidence>
<keyword evidence="3" id="KW-0812">Transmembrane</keyword>
<name>A0AAD8W8C4_LOLMU</name>
<keyword evidence="4 11" id="KW-0732">Signal</keyword>
<accession>A0AAD8W8C4</accession>
<evidence type="ECO:0000313" key="14">
    <source>
        <dbReference type="Proteomes" id="UP001231189"/>
    </source>
</evidence>
<keyword evidence="7" id="KW-0472">Membrane</keyword>
<evidence type="ECO:0000256" key="7">
    <source>
        <dbReference type="ARBA" id="ARBA00023136"/>
    </source>
</evidence>
<sequence>MAYKTWTMSVLVLAVVLCGGVPWGAVCAPAANPIDAAAMQAIAKSTGWGVKSSDPCTWAGVSCNQDGRITSIVASHAGLQGDLDGSDLSKLTFLSNLDLSFNGLSGRLPVLPTPLQYLRTIDLGSNSFLVGVPDGFYAGLPALETIVLDNNMLLFAWNEQRNIPSSRLRSFSANNASIYRTFPNFFGNVALFPDLERLSLARNQILGGVDHGFGANSKIKYLDIGGQTGSGDARINGRMLFIPGMVNLVEAHLDHNGFGGPLPDATKLVNLRVFDASYNDLCGDPKFPVGTAMAAGATRIFPEFGTDQFGRCPIRHCCMRATPSPQQLHARRAGARGERASAVRTRPDAISRTSDAVGAVSAWNTRLLPAMSSRRSMGSGGDELLEEGDSSSDARCQVVDEDDDELLFILATTRPGTSCSDGSALGSFDSALAVTQQFLVS</sequence>
<keyword evidence="14" id="KW-1185">Reference proteome</keyword>
<reference evidence="13" key="1">
    <citation type="submission" date="2023-07" db="EMBL/GenBank/DDBJ databases">
        <title>A chromosome-level genome assembly of Lolium multiflorum.</title>
        <authorList>
            <person name="Chen Y."/>
            <person name="Copetti D."/>
            <person name="Kolliker R."/>
            <person name="Studer B."/>
        </authorList>
    </citation>
    <scope>NUCLEOTIDE SEQUENCE</scope>
    <source>
        <strain evidence="13">02402/16</strain>
        <tissue evidence="13">Leaf</tissue>
    </source>
</reference>
<comment type="subcellular location">
    <subcellularLocation>
        <location evidence="1">Membrane</location>
        <topology evidence="1">Single-pass membrane protein</topology>
    </subcellularLocation>
</comment>
<evidence type="ECO:0000256" key="6">
    <source>
        <dbReference type="ARBA" id="ARBA00022989"/>
    </source>
</evidence>
<dbReference type="PANTHER" id="PTHR47986">
    <property type="entry name" value="OSJNBA0070M12.3 PROTEIN"/>
    <property type="match status" value="1"/>
</dbReference>
<proteinExistence type="predicted"/>
<evidence type="ECO:0000256" key="3">
    <source>
        <dbReference type="ARBA" id="ARBA00022692"/>
    </source>
</evidence>